<dbReference type="OrthoDB" id="417697at2759"/>
<evidence type="ECO:0000313" key="3">
    <source>
        <dbReference type="EMBL" id="GAP84593.1"/>
    </source>
</evidence>
<name>A0A1S7UML5_ROSNE</name>
<dbReference type="Proteomes" id="UP000054516">
    <property type="component" value="Unassembled WGS sequence"/>
</dbReference>
<reference evidence="3" key="1">
    <citation type="submission" date="2016-03" db="EMBL/GenBank/DDBJ databases">
        <title>Draft genome sequence of Rosellinia necatrix.</title>
        <authorList>
            <person name="Kanematsu S."/>
        </authorList>
    </citation>
    <scope>NUCLEOTIDE SEQUENCE [LARGE SCALE GENOMIC DNA]</scope>
    <source>
        <strain evidence="3">W97</strain>
    </source>
</reference>
<dbReference type="InterPro" id="IPR029063">
    <property type="entry name" value="SAM-dependent_MTases_sf"/>
</dbReference>
<comment type="similarity">
    <text evidence="1">Belongs to the methyltransferase superfamily. LaeA methyltransferase family.</text>
</comment>
<dbReference type="EMBL" id="DF977456">
    <property type="protein sequence ID" value="GAP84593.1"/>
    <property type="molecule type" value="Genomic_DNA"/>
</dbReference>
<keyword evidence="3" id="KW-0808">Transferase</keyword>
<organism evidence="3">
    <name type="scientific">Rosellinia necatrix</name>
    <name type="common">White root-rot fungus</name>
    <dbReference type="NCBI Taxonomy" id="77044"/>
    <lineage>
        <taxon>Eukaryota</taxon>
        <taxon>Fungi</taxon>
        <taxon>Dikarya</taxon>
        <taxon>Ascomycota</taxon>
        <taxon>Pezizomycotina</taxon>
        <taxon>Sordariomycetes</taxon>
        <taxon>Xylariomycetidae</taxon>
        <taxon>Xylariales</taxon>
        <taxon>Xylariaceae</taxon>
        <taxon>Rosellinia</taxon>
    </lineage>
</organism>
<dbReference type="OMA" id="KCFQASA"/>
<dbReference type="InterPro" id="IPR041698">
    <property type="entry name" value="Methyltransf_25"/>
</dbReference>
<feature type="domain" description="Methyltransferase" evidence="2">
    <location>
        <begin position="51"/>
        <end position="143"/>
    </location>
</feature>
<dbReference type="Pfam" id="PF13649">
    <property type="entry name" value="Methyltransf_25"/>
    <property type="match status" value="1"/>
</dbReference>
<dbReference type="CDD" id="cd02440">
    <property type="entry name" value="AdoMet_MTases"/>
    <property type="match status" value="1"/>
</dbReference>
<accession>A0A1S7UML5</accession>
<dbReference type="AlphaFoldDB" id="A0A1S7UML5"/>
<protein>
    <submittedName>
        <fullName evidence="3">Putative methyltransferase domain-containing protein</fullName>
    </submittedName>
</protein>
<dbReference type="GO" id="GO:0032259">
    <property type="term" value="P:methylation"/>
    <property type="evidence" value="ECO:0007669"/>
    <property type="project" value="UniProtKB-KW"/>
</dbReference>
<sequence>MGIYYLNNGEKGWEADRLDWNHHQMVMPLVGNTVLPQEIRKDLQSLSSPAIADMCTGTGVWAISVAEELPHAHIRGFDIDTSKFATNLPSHVQLQYGDVFGSFPSELLGKFDLVHARFLVSLLRKEDWVPVARNFMTLLRPGGWILWEDSGPFEFRVLPITPGWMKYARLSWSFCNANGMDLRMPATLVTHLEEAGFVDVIGKDFHTSPDESLDIGTKESMLRLAYQTFLGMVASGKVEEMKTEAQARVAVDEIRREFEQGTLCFWTLSRVWGKKPVS</sequence>
<dbReference type="PANTHER" id="PTHR43591">
    <property type="entry name" value="METHYLTRANSFERASE"/>
    <property type="match status" value="1"/>
</dbReference>
<gene>
    <name evidence="3" type="ORF">SAMD00023353_1101220</name>
</gene>
<dbReference type="SUPFAM" id="SSF53335">
    <property type="entry name" value="S-adenosyl-L-methionine-dependent methyltransferases"/>
    <property type="match status" value="1"/>
</dbReference>
<dbReference type="GO" id="GO:0008168">
    <property type="term" value="F:methyltransferase activity"/>
    <property type="evidence" value="ECO:0007669"/>
    <property type="project" value="UniProtKB-KW"/>
</dbReference>
<dbReference type="STRING" id="77044.A0A1S7UML5"/>
<dbReference type="PANTHER" id="PTHR43591:SF50">
    <property type="entry name" value="METHYLTRANSFERASE DOMAIN-CONTAINING PROTEIN-RELATED"/>
    <property type="match status" value="1"/>
</dbReference>
<evidence type="ECO:0000313" key="4">
    <source>
        <dbReference type="Proteomes" id="UP000054516"/>
    </source>
</evidence>
<keyword evidence="4" id="KW-1185">Reference proteome</keyword>
<evidence type="ECO:0000256" key="1">
    <source>
        <dbReference type="ARBA" id="ARBA00038158"/>
    </source>
</evidence>
<proteinExistence type="inferred from homology"/>
<evidence type="ECO:0000259" key="2">
    <source>
        <dbReference type="Pfam" id="PF13649"/>
    </source>
</evidence>
<keyword evidence="3" id="KW-0489">Methyltransferase</keyword>
<dbReference type="Gene3D" id="3.40.50.150">
    <property type="entry name" value="Vaccinia Virus protein VP39"/>
    <property type="match status" value="1"/>
</dbReference>